<gene>
    <name evidence="2" type="ORF">J1M35_19790</name>
</gene>
<dbReference type="KEGG" id="otd:J1M35_19790"/>
<reference evidence="2" key="1">
    <citation type="submission" date="2021-03" db="EMBL/GenBank/DDBJ databases">
        <title>Ottowia sp. 27C isolated from the cloaca of a Giant Asian pond turtle (Heosemys grandis).</title>
        <authorList>
            <person name="Spergser J."/>
            <person name="Busse H.-J."/>
        </authorList>
    </citation>
    <scope>NUCLEOTIDE SEQUENCE</scope>
    <source>
        <strain evidence="2">27C</strain>
    </source>
</reference>
<evidence type="ECO:0000313" key="3">
    <source>
        <dbReference type="Proteomes" id="UP000663903"/>
    </source>
</evidence>
<dbReference type="RefSeq" id="WP_208008980.1">
    <property type="nucleotide sequence ID" value="NZ_CP071796.1"/>
</dbReference>
<feature type="transmembrane region" description="Helical" evidence="1">
    <location>
        <begin position="21"/>
        <end position="42"/>
    </location>
</feature>
<keyword evidence="3" id="KW-1185">Reference proteome</keyword>
<dbReference type="Proteomes" id="UP000663903">
    <property type="component" value="Chromosome"/>
</dbReference>
<evidence type="ECO:0000256" key="1">
    <source>
        <dbReference type="SAM" id="Phobius"/>
    </source>
</evidence>
<keyword evidence="1" id="KW-0812">Transmembrane</keyword>
<evidence type="ECO:0000313" key="2">
    <source>
        <dbReference type="EMBL" id="QTD45229.1"/>
    </source>
</evidence>
<feature type="transmembrane region" description="Helical" evidence="1">
    <location>
        <begin position="77"/>
        <end position="98"/>
    </location>
</feature>
<feature type="transmembrane region" description="Helical" evidence="1">
    <location>
        <begin position="48"/>
        <end position="70"/>
    </location>
</feature>
<dbReference type="EMBL" id="CP071796">
    <property type="protein sequence ID" value="QTD45229.1"/>
    <property type="molecule type" value="Genomic_DNA"/>
</dbReference>
<proteinExistence type="predicted"/>
<protein>
    <submittedName>
        <fullName evidence="2">Uncharacterized protein</fullName>
    </submittedName>
</protein>
<dbReference type="AlphaFoldDB" id="A0A975H2X4"/>
<keyword evidence="1" id="KW-1133">Transmembrane helix</keyword>
<accession>A0A975H2X4</accession>
<feature type="transmembrane region" description="Helical" evidence="1">
    <location>
        <begin position="110"/>
        <end position="128"/>
    </location>
</feature>
<keyword evidence="1" id="KW-0472">Membrane</keyword>
<name>A0A975H2X4_9BURK</name>
<organism evidence="2 3">
    <name type="scientific">Ottowia testudinis</name>
    <dbReference type="NCBI Taxonomy" id="2816950"/>
    <lineage>
        <taxon>Bacteria</taxon>
        <taxon>Pseudomonadati</taxon>
        <taxon>Pseudomonadota</taxon>
        <taxon>Betaproteobacteria</taxon>
        <taxon>Burkholderiales</taxon>
        <taxon>Comamonadaceae</taxon>
        <taxon>Ottowia</taxon>
    </lineage>
</organism>
<sequence>MTAPAALTSEWRAECREWARPWKLATLTIGVALLIAGSFVMPAPDWDIPISLIMAFFAYLTAAWSLRVLLERRWRAFPAMLLATWFTVDGCYALYWSLRDPAALALMRDVNWPASLALYGMCSLVWLYRGSLSEAASAARAWR</sequence>